<evidence type="ECO:0000256" key="3">
    <source>
        <dbReference type="ARBA" id="ARBA00022475"/>
    </source>
</evidence>
<dbReference type="Gene3D" id="1.10.3720.10">
    <property type="entry name" value="MetI-like"/>
    <property type="match status" value="1"/>
</dbReference>
<dbReference type="PANTHER" id="PTHR43386:SF1">
    <property type="entry name" value="D,D-DIPEPTIDE TRANSPORT SYSTEM PERMEASE PROTEIN DDPC-RELATED"/>
    <property type="match status" value="1"/>
</dbReference>
<dbReference type="EMBL" id="BAAACG010000010">
    <property type="protein sequence ID" value="GAA0742424.1"/>
    <property type="molecule type" value="Genomic_DNA"/>
</dbReference>
<dbReference type="Proteomes" id="UP001501510">
    <property type="component" value="Unassembled WGS sequence"/>
</dbReference>
<feature type="domain" description="ABC transmembrane type-1" evidence="8">
    <location>
        <begin position="84"/>
        <end position="268"/>
    </location>
</feature>
<evidence type="ECO:0000256" key="5">
    <source>
        <dbReference type="ARBA" id="ARBA00022989"/>
    </source>
</evidence>
<protein>
    <submittedName>
        <fullName evidence="9">ABC transporter permease</fullName>
    </submittedName>
</protein>
<keyword evidence="2 7" id="KW-0813">Transport</keyword>
<evidence type="ECO:0000313" key="9">
    <source>
        <dbReference type="EMBL" id="GAA0742424.1"/>
    </source>
</evidence>
<gene>
    <name evidence="9" type="ORF">GCM10008906_24930</name>
</gene>
<evidence type="ECO:0000259" key="8">
    <source>
        <dbReference type="PROSITE" id="PS50928"/>
    </source>
</evidence>
<evidence type="ECO:0000256" key="4">
    <source>
        <dbReference type="ARBA" id="ARBA00022692"/>
    </source>
</evidence>
<dbReference type="Pfam" id="PF00528">
    <property type="entry name" value="BPD_transp_1"/>
    <property type="match status" value="1"/>
</dbReference>
<dbReference type="SUPFAM" id="SSF161098">
    <property type="entry name" value="MetI-like"/>
    <property type="match status" value="1"/>
</dbReference>
<name>A0ABN1JLR9_9CLOT</name>
<proteinExistence type="inferred from homology"/>
<comment type="similarity">
    <text evidence="7">Belongs to the binding-protein-dependent transport system permease family.</text>
</comment>
<keyword evidence="5 7" id="KW-1133">Transmembrane helix</keyword>
<dbReference type="InterPro" id="IPR050366">
    <property type="entry name" value="BP-dependent_transpt_permease"/>
</dbReference>
<dbReference type="InterPro" id="IPR000515">
    <property type="entry name" value="MetI-like"/>
</dbReference>
<dbReference type="PROSITE" id="PS50928">
    <property type="entry name" value="ABC_TM1"/>
    <property type="match status" value="1"/>
</dbReference>
<sequence length="280" mass="30876">MIKVNTVKEKFIKFKHHPQIIIGGVILIIIFLAAVFAPILTKYNPLEVIAKDRLKGPSLIHIMGTDEYGRDVFCRLLFGARISIKIGICVTVLSTIFGVLIGVIAGYYKKVDNIVMRIIDGLMAFPSIIIAITLCAIGGAGTSNIIFALTFAYFPTMVRITRGSVITIKEWECVESARAIGAKDRYIIFKYIIRNALSPIIVQETFIFAWAILDEAALSFLGVGIEAPNPSWGIMVTEARKFMEIAPWQILCPGIAIIATVLGLNLLGDGFRDMLDPKLK</sequence>
<keyword evidence="4 7" id="KW-0812">Transmembrane</keyword>
<keyword evidence="10" id="KW-1185">Reference proteome</keyword>
<dbReference type="InterPro" id="IPR025966">
    <property type="entry name" value="OppC_N"/>
</dbReference>
<evidence type="ECO:0000256" key="1">
    <source>
        <dbReference type="ARBA" id="ARBA00004651"/>
    </source>
</evidence>
<evidence type="ECO:0000256" key="6">
    <source>
        <dbReference type="ARBA" id="ARBA00023136"/>
    </source>
</evidence>
<dbReference type="PANTHER" id="PTHR43386">
    <property type="entry name" value="OLIGOPEPTIDE TRANSPORT SYSTEM PERMEASE PROTEIN APPC"/>
    <property type="match status" value="1"/>
</dbReference>
<dbReference type="RefSeq" id="WP_343761975.1">
    <property type="nucleotide sequence ID" value="NZ_BAAACG010000010.1"/>
</dbReference>
<keyword evidence="6 7" id="KW-0472">Membrane</keyword>
<dbReference type="InterPro" id="IPR035906">
    <property type="entry name" value="MetI-like_sf"/>
</dbReference>
<organism evidence="9 10">
    <name type="scientific">Clostridium oceanicum</name>
    <dbReference type="NCBI Taxonomy" id="1543"/>
    <lineage>
        <taxon>Bacteria</taxon>
        <taxon>Bacillati</taxon>
        <taxon>Bacillota</taxon>
        <taxon>Clostridia</taxon>
        <taxon>Eubacteriales</taxon>
        <taxon>Clostridiaceae</taxon>
        <taxon>Clostridium</taxon>
    </lineage>
</organism>
<feature type="transmembrane region" description="Helical" evidence="7">
    <location>
        <begin position="128"/>
        <end position="154"/>
    </location>
</feature>
<dbReference type="Pfam" id="PF12911">
    <property type="entry name" value="OppC_N"/>
    <property type="match status" value="1"/>
</dbReference>
<dbReference type="CDD" id="cd06261">
    <property type="entry name" value="TM_PBP2"/>
    <property type="match status" value="1"/>
</dbReference>
<keyword evidence="3" id="KW-1003">Cell membrane</keyword>
<feature type="transmembrane region" description="Helical" evidence="7">
    <location>
        <begin position="20"/>
        <end position="41"/>
    </location>
</feature>
<comment type="caution">
    <text evidence="9">The sequence shown here is derived from an EMBL/GenBank/DDBJ whole genome shotgun (WGS) entry which is preliminary data.</text>
</comment>
<comment type="subcellular location">
    <subcellularLocation>
        <location evidence="1 7">Cell membrane</location>
        <topology evidence="1 7">Multi-pass membrane protein</topology>
    </subcellularLocation>
</comment>
<evidence type="ECO:0000256" key="7">
    <source>
        <dbReference type="RuleBase" id="RU363032"/>
    </source>
</evidence>
<evidence type="ECO:0000313" key="10">
    <source>
        <dbReference type="Proteomes" id="UP001501510"/>
    </source>
</evidence>
<feature type="transmembrane region" description="Helical" evidence="7">
    <location>
        <begin position="245"/>
        <end position="268"/>
    </location>
</feature>
<evidence type="ECO:0000256" key="2">
    <source>
        <dbReference type="ARBA" id="ARBA00022448"/>
    </source>
</evidence>
<accession>A0ABN1JLR9</accession>
<reference evidence="9 10" key="1">
    <citation type="journal article" date="2019" name="Int. J. Syst. Evol. Microbiol.">
        <title>The Global Catalogue of Microorganisms (GCM) 10K type strain sequencing project: providing services to taxonomists for standard genome sequencing and annotation.</title>
        <authorList>
            <consortium name="The Broad Institute Genomics Platform"/>
            <consortium name="The Broad Institute Genome Sequencing Center for Infectious Disease"/>
            <person name="Wu L."/>
            <person name="Ma J."/>
        </authorList>
    </citation>
    <scope>NUCLEOTIDE SEQUENCE [LARGE SCALE GENOMIC DNA]</scope>
    <source>
        <strain evidence="9 10">JCM 1407</strain>
    </source>
</reference>
<feature type="transmembrane region" description="Helical" evidence="7">
    <location>
        <begin position="86"/>
        <end position="108"/>
    </location>
</feature>